<dbReference type="Proteomes" id="UP000059542">
    <property type="component" value="Chromosome"/>
</dbReference>
<gene>
    <name evidence="1" type="ORF">AUC43_17455</name>
</gene>
<protein>
    <submittedName>
        <fullName evidence="1">Uncharacterized protein</fullName>
    </submittedName>
</protein>
<dbReference type="AlphaFoldDB" id="A0A0U3T1E3"/>
<organism evidence="1 2">
    <name type="scientific">Hymenobacter sedentarius</name>
    <dbReference type="NCBI Taxonomy" id="1411621"/>
    <lineage>
        <taxon>Bacteria</taxon>
        <taxon>Pseudomonadati</taxon>
        <taxon>Bacteroidota</taxon>
        <taxon>Cytophagia</taxon>
        <taxon>Cytophagales</taxon>
        <taxon>Hymenobacteraceae</taxon>
        <taxon>Hymenobacter</taxon>
    </lineage>
</organism>
<accession>A0A0U3T1E3</accession>
<evidence type="ECO:0000313" key="2">
    <source>
        <dbReference type="Proteomes" id="UP000059542"/>
    </source>
</evidence>
<reference evidence="1 2" key="1">
    <citation type="submission" date="2015-12" db="EMBL/GenBank/DDBJ databases">
        <authorList>
            <person name="Shamseldin A."/>
            <person name="Moawad H."/>
            <person name="Abd El-Rahim W.M."/>
            <person name="Sadowsky M.J."/>
        </authorList>
    </citation>
    <scope>NUCLEOTIDE SEQUENCE [LARGE SCALE GENOMIC DNA]</scope>
    <source>
        <strain evidence="1 2">DG5B</strain>
    </source>
</reference>
<proteinExistence type="predicted"/>
<name>A0A0U3T1E3_9BACT</name>
<keyword evidence="2" id="KW-1185">Reference proteome</keyword>
<dbReference type="STRING" id="1411621.AUC43_17455"/>
<sequence length="135" mass="14884">MWRPVSSCCYAVQRFLAFFLAALMLLQTLGQEVLVVDYQLNKARITALYCVNKARPQLHCNGKCHLAKQLRKADAAEKKAPAGAQAKVKYEVLPSAAFALLAPRRWRLPARRYPALATARGAAVPPPGVFRPPLA</sequence>
<dbReference type="EMBL" id="CP013909">
    <property type="protein sequence ID" value="ALW86707.1"/>
    <property type="molecule type" value="Genomic_DNA"/>
</dbReference>
<dbReference type="KEGG" id="hyg:AUC43_17455"/>
<evidence type="ECO:0000313" key="1">
    <source>
        <dbReference type="EMBL" id="ALW86707.1"/>
    </source>
</evidence>